<keyword evidence="1" id="KW-1133">Transmembrane helix</keyword>
<keyword evidence="2" id="KW-1185">Reference proteome</keyword>
<keyword evidence="1" id="KW-0472">Membrane</keyword>
<dbReference type="AlphaFoldDB" id="A0A1I7WHN8"/>
<organism evidence="2 3">
    <name type="scientific">Heterorhabditis bacteriophora</name>
    <name type="common">Entomopathogenic nematode worm</name>
    <dbReference type="NCBI Taxonomy" id="37862"/>
    <lineage>
        <taxon>Eukaryota</taxon>
        <taxon>Metazoa</taxon>
        <taxon>Ecdysozoa</taxon>
        <taxon>Nematoda</taxon>
        <taxon>Chromadorea</taxon>
        <taxon>Rhabditida</taxon>
        <taxon>Rhabditina</taxon>
        <taxon>Rhabditomorpha</taxon>
        <taxon>Strongyloidea</taxon>
        <taxon>Heterorhabditidae</taxon>
        <taxon>Heterorhabditis</taxon>
    </lineage>
</organism>
<proteinExistence type="predicted"/>
<protein>
    <submittedName>
        <fullName evidence="3">CPBP family intramembrane metalloprotease</fullName>
    </submittedName>
</protein>
<name>A0A1I7WHN8_HETBA</name>
<dbReference type="Proteomes" id="UP000095283">
    <property type="component" value="Unplaced"/>
</dbReference>
<dbReference type="WBParaSite" id="Hba_04479">
    <property type="protein sequence ID" value="Hba_04479"/>
    <property type="gene ID" value="Hba_04479"/>
</dbReference>
<keyword evidence="1" id="KW-0812">Transmembrane</keyword>
<evidence type="ECO:0000256" key="1">
    <source>
        <dbReference type="SAM" id="Phobius"/>
    </source>
</evidence>
<evidence type="ECO:0000313" key="2">
    <source>
        <dbReference type="Proteomes" id="UP000095283"/>
    </source>
</evidence>
<accession>A0A1I7WHN8</accession>
<feature type="transmembrane region" description="Helical" evidence="1">
    <location>
        <begin position="12"/>
        <end position="30"/>
    </location>
</feature>
<sequence>MVMWDNNYEYVNLPIACIVGVIYGKSFYFYHL</sequence>
<reference evidence="3" key="1">
    <citation type="submission" date="2016-11" db="UniProtKB">
        <authorList>
            <consortium name="WormBaseParasite"/>
        </authorList>
    </citation>
    <scope>IDENTIFICATION</scope>
</reference>
<evidence type="ECO:0000313" key="3">
    <source>
        <dbReference type="WBParaSite" id="Hba_04479"/>
    </source>
</evidence>